<dbReference type="InterPro" id="IPR025736">
    <property type="entry name" value="PucR_C-HTH_dom"/>
</dbReference>
<sequence length="533" mass="57035">MLPTIADVLALAEVAAGRPRVVAGADRLDRSVRWVHVAPVTGTRRLLLGGELLLTTGVGLAQDAGELEAYVDDLVAADVAGLVLELGDRFSESPPALIERCQRAGLPLVVLDREVRFVSITQAVHGLIIDGQSQALRERDHVHEVFAELNRRGRSVRFLLDQVARMIGSAVVLEDLNHRALAWSSFGRDPGSYLHEWAPRSRRAAQQASPRPAPYERTTYWSSGGWLRTPVEALGQQWGHLVAVDCDEVPATGEVVLENAALALSLARLAGRDEWTRTGHLELIDGLVAGEFVGLDDVRAAFESTGFRTRRRVLTAVAIRSEDAADRVAAASAAAPGVDVDVVAAPWAQSPRDTALFLCSSKADSRAGAGSAHGDRLVSLLAPGDPEAYTLVAVGPDASEFADLGASADAAIGLLQSLPARGPAGVHVHHTKRAALALLLYGRRSDPALQEFVERVLGPLLAYDAEHGGDLVAVARAYVDHPTNRKRAAAACHLSRSVFYQRLETIERLLDIDLRDGEAVGTLHAALVAHGQR</sequence>
<reference evidence="3" key="1">
    <citation type="submission" date="2022-01" db="EMBL/GenBank/DDBJ databases">
        <title>Nocardioidaceae gen. sp. A5X3R13.</title>
        <authorList>
            <person name="Lopez Marin M.A."/>
            <person name="Uhlik O."/>
        </authorList>
    </citation>
    <scope>NUCLEOTIDE SEQUENCE</scope>
    <source>
        <strain evidence="3">A5X3R13</strain>
    </source>
</reference>
<dbReference type="PANTHER" id="PTHR33744">
    <property type="entry name" value="CARBOHYDRATE DIACID REGULATOR"/>
    <property type="match status" value="1"/>
</dbReference>
<dbReference type="InterPro" id="IPR012914">
    <property type="entry name" value="PucR_dom"/>
</dbReference>
<evidence type="ECO:0000313" key="4">
    <source>
        <dbReference type="Proteomes" id="UP001164390"/>
    </source>
</evidence>
<dbReference type="KEGG" id="sgrg:L0C25_13455"/>
<organism evidence="3 4">
    <name type="scientific">Solicola gregarius</name>
    <dbReference type="NCBI Taxonomy" id="2908642"/>
    <lineage>
        <taxon>Bacteria</taxon>
        <taxon>Bacillati</taxon>
        <taxon>Actinomycetota</taxon>
        <taxon>Actinomycetes</taxon>
        <taxon>Propionibacteriales</taxon>
        <taxon>Nocardioidaceae</taxon>
        <taxon>Solicola</taxon>
    </lineage>
</organism>
<name>A0AA46TFD9_9ACTN</name>
<protein>
    <submittedName>
        <fullName evidence="3">PucR family transcriptional regulator</fullName>
    </submittedName>
</protein>
<dbReference type="InterPro" id="IPR051448">
    <property type="entry name" value="CdaR-like_regulators"/>
</dbReference>
<evidence type="ECO:0000259" key="2">
    <source>
        <dbReference type="Pfam" id="PF13556"/>
    </source>
</evidence>
<feature type="domain" description="Purine catabolism PurC-like" evidence="1">
    <location>
        <begin position="7"/>
        <end position="128"/>
    </location>
</feature>
<keyword evidence="4" id="KW-1185">Reference proteome</keyword>
<dbReference type="Proteomes" id="UP001164390">
    <property type="component" value="Chromosome"/>
</dbReference>
<dbReference type="EMBL" id="CP094970">
    <property type="protein sequence ID" value="UYM03563.1"/>
    <property type="molecule type" value="Genomic_DNA"/>
</dbReference>
<dbReference type="PANTHER" id="PTHR33744:SF1">
    <property type="entry name" value="DNA-BINDING TRANSCRIPTIONAL ACTIVATOR ADER"/>
    <property type="match status" value="1"/>
</dbReference>
<accession>A0AA46TFD9</accession>
<dbReference type="AlphaFoldDB" id="A0AA46TFD9"/>
<dbReference type="RefSeq" id="WP_271632173.1">
    <property type="nucleotide sequence ID" value="NZ_CP094970.1"/>
</dbReference>
<dbReference type="Pfam" id="PF07905">
    <property type="entry name" value="PucR"/>
    <property type="match status" value="1"/>
</dbReference>
<evidence type="ECO:0000259" key="1">
    <source>
        <dbReference type="Pfam" id="PF07905"/>
    </source>
</evidence>
<evidence type="ECO:0000313" key="3">
    <source>
        <dbReference type="EMBL" id="UYM03563.1"/>
    </source>
</evidence>
<gene>
    <name evidence="3" type="ORF">L0C25_13455</name>
</gene>
<proteinExistence type="predicted"/>
<dbReference type="Gene3D" id="1.10.10.2840">
    <property type="entry name" value="PucR C-terminal helix-turn-helix domain"/>
    <property type="match status" value="1"/>
</dbReference>
<feature type="domain" description="PucR C-terminal helix-turn-helix" evidence="2">
    <location>
        <begin position="471"/>
        <end position="528"/>
    </location>
</feature>
<dbReference type="Pfam" id="PF13556">
    <property type="entry name" value="HTH_30"/>
    <property type="match status" value="1"/>
</dbReference>
<dbReference type="InterPro" id="IPR042070">
    <property type="entry name" value="PucR_C-HTH_sf"/>
</dbReference>